<evidence type="ECO:0008006" key="3">
    <source>
        <dbReference type="Google" id="ProtNLM"/>
    </source>
</evidence>
<dbReference type="Proteomes" id="UP001324533">
    <property type="component" value="Chromosome"/>
</dbReference>
<dbReference type="RefSeq" id="WP_322410502.1">
    <property type="nucleotide sequence ID" value="NZ_CP139779.1"/>
</dbReference>
<gene>
    <name evidence="1" type="ORF">T9R20_16925</name>
</gene>
<dbReference type="EMBL" id="CP139779">
    <property type="protein sequence ID" value="WQB70356.1"/>
    <property type="molecule type" value="Genomic_DNA"/>
</dbReference>
<accession>A0ABZ0VAK0</accession>
<sequence length="338" mass="36596">MARTPMEWTGDVVAGAWLRDRLDPDGPEGGATMHAWVPRGYEAYARIFHPADRDRPVGRSWPPLPYGRHHREWAAFQADAPQIDAERVSWATVAEAFGTTMHAQAQWHGVVGSREVEGEDGPRDAAGWRYSDPPTGELPSDLVAAATQTLLAHTTTPADGFVALWEGWGGLVGHLGYGPSRVLFTAAGDAIDPTTDRHANFLATSARDQFNDVFRKPSWQPGILDDEVSRGARLRLPNRDHVLFHADLTLLADPAWPWQVPWRDTALEAPGGAASALSPSLVWPADHAWVLATEVDADSTVIAGSAAAIRAVCTDARLEAWSIDEGADLSWGGDEVNG</sequence>
<proteinExistence type="predicted"/>
<evidence type="ECO:0000313" key="1">
    <source>
        <dbReference type="EMBL" id="WQB70356.1"/>
    </source>
</evidence>
<name>A0ABZ0VAK0_9MICO</name>
<reference evidence="1 2" key="1">
    <citation type="submission" date="2023-06" db="EMBL/GenBank/DDBJ databases">
        <title>Rock-solubilizing bacteria, Microbacterium invictum, promotes re-establishment of vegetation in rocky wasteland by accelerating rock bio-weathering and reshaping soil bacterial community.</title>
        <authorList>
            <person name="Liu C."/>
        </authorList>
    </citation>
    <scope>NUCLEOTIDE SEQUENCE [LARGE SCALE GENOMIC DNA]</scope>
    <source>
        <strain evidence="1 2">X-18</strain>
    </source>
</reference>
<organism evidence="1 2">
    <name type="scientific">Microbacterium invictum</name>
    <dbReference type="NCBI Taxonomy" id="515415"/>
    <lineage>
        <taxon>Bacteria</taxon>
        <taxon>Bacillati</taxon>
        <taxon>Actinomycetota</taxon>
        <taxon>Actinomycetes</taxon>
        <taxon>Micrococcales</taxon>
        <taxon>Microbacteriaceae</taxon>
        <taxon>Microbacterium</taxon>
    </lineage>
</organism>
<keyword evidence="2" id="KW-1185">Reference proteome</keyword>
<protein>
    <recommendedName>
        <fullName evidence="3">DUF317 domain-containing protein</fullName>
    </recommendedName>
</protein>
<evidence type="ECO:0000313" key="2">
    <source>
        <dbReference type="Proteomes" id="UP001324533"/>
    </source>
</evidence>